<dbReference type="PANTHER" id="PTHR21237:SF23">
    <property type="entry name" value="GRPE PROTEIN HOMOLOG, MITOCHONDRIAL"/>
    <property type="match status" value="1"/>
</dbReference>
<gene>
    <name evidence="4" type="ORF">B1B_00356</name>
</gene>
<dbReference type="GO" id="GO:0000774">
    <property type="term" value="F:adenyl-nucleotide exchange factor activity"/>
    <property type="evidence" value="ECO:0007669"/>
    <property type="project" value="InterPro"/>
</dbReference>
<name>T1CAJ2_9ZZZZ</name>
<evidence type="ECO:0000313" key="4">
    <source>
        <dbReference type="EMBL" id="EQD79132.1"/>
    </source>
</evidence>
<keyword evidence="2" id="KW-0143">Chaperone</keyword>
<dbReference type="AlphaFoldDB" id="T1CAJ2"/>
<dbReference type="Pfam" id="PF01025">
    <property type="entry name" value="GrpE"/>
    <property type="match status" value="1"/>
</dbReference>
<dbReference type="GO" id="GO:0042803">
    <property type="term" value="F:protein homodimerization activity"/>
    <property type="evidence" value="ECO:0007669"/>
    <property type="project" value="InterPro"/>
</dbReference>
<feature type="coiled-coil region" evidence="3">
    <location>
        <begin position="16"/>
        <end position="47"/>
    </location>
</feature>
<dbReference type="GO" id="GO:0006457">
    <property type="term" value="P:protein folding"/>
    <property type="evidence" value="ECO:0007669"/>
    <property type="project" value="InterPro"/>
</dbReference>
<dbReference type="GO" id="GO:0051087">
    <property type="term" value="F:protein-folding chaperone binding"/>
    <property type="evidence" value="ECO:0007669"/>
    <property type="project" value="InterPro"/>
</dbReference>
<comment type="caution">
    <text evidence="4">The sequence shown here is derived from an EMBL/GenBank/DDBJ whole genome shotgun (WGS) entry which is preliminary data.</text>
</comment>
<accession>T1CAJ2</accession>
<dbReference type="InterPro" id="IPR000740">
    <property type="entry name" value="GrpE"/>
</dbReference>
<dbReference type="EMBL" id="AUZY01000273">
    <property type="protein sequence ID" value="EQD79132.1"/>
    <property type="molecule type" value="Genomic_DNA"/>
</dbReference>
<sequence length="81" mass="9598">MSKNDVKKKVSPEPIINELDQQLVALTEALQRERADSLNLRRRHEREMSHLRNYVKADVIRDLLPVIDNFERSIKHIPEQL</sequence>
<dbReference type="GO" id="GO:0051082">
    <property type="term" value="F:unfolded protein binding"/>
    <property type="evidence" value="ECO:0007669"/>
    <property type="project" value="TreeGrafter"/>
</dbReference>
<evidence type="ECO:0000256" key="1">
    <source>
        <dbReference type="ARBA" id="ARBA00009054"/>
    </source>
</evidence>
<organism evidence="4">
    <name type="scientific">mine drainage metagenome</name>
    <dbReference type="NCBI Taxonomy" id="410659"/>
    <lineage>
        <taxon>unclassified sequences</taxon>
        <taxon>metagenomes</taxon>
        <taxon>ecological metagenomes</taxon>
    </lineage>
</organism>
<reference evidence="4" key="2">
    <citation type="journal article" date="2014" name="ISME J.">
        <title>Microbial stratification in low pH oxic and suboxic macroscopic growths along an acid mine drainage.</title>
        <authorList>
            <person name="Mendez-Garcia C."/>
            <person name="Mesa V."/>
            <person name="Sprenger R.R."/>
            <person name="Richter M."/>
            <person name="Diez M.S."/>
            <person name="Solano J."/>
            <person name="Bargiela R."/>
            <person name="Golyshina O.V."/>
            <person name="Manteca A."/>
            <person name="Ramos J.L."/>
            <person name="Gallego J.R."/>
            <person name="Llorente I."/>
            <person name="Martins Dos Santos V.A."/>
            <person name="Jensen O.N."/>
            <person name="Pelaez A.I."/>
            <person name="Sanchez J."/>
            <person name="Ferrer M."/>
        </authorList>
    </citation>
    <scope>NUCLEOTIDE SEQUENCE</scope>
</reference>
<feature type="non-terminal residue" evidence="4">
    <location>
        <position position="81"/>
    </location>
</feature>
<dbReference type="SUPFAM" id="SSF58014">
    <property type="entry name" value="Coiled-coil domain of nucleotide exchange factor GrpE"/>
    <property type="match status" value="1"/>
</dbReference>
<comment type="similarity">
    <text evidence="1">Belongs to the GrpE family.</text>
</comment>
<evidence type="ECO:0000256" key="2">
    <source>
        <dbReference type="ARBA" id="ARBA00023186"/>
    </source>
</evidence>
<dbReference type="InterPro" id="IPR013805">
    <property type="entry name" value="GrpE_CC"/>
</dbReference>
<protein>
    <submittedName>
        <fullName evidence="4">Co-chaperone GrpE</fullName>
    </submittedName>
</protein>
<keyword evidence="3" id="KW-0175">Coiled coil</keyword>
<reference evidence="4" key="1">
    <citation type="submission" date="2013-08" db="EMBL/GenBank/DDBJ databases">
        <authorList>
            <person name="Mendez C."/>
            <person name="Richter M."/>
            <person name="Ferrer M."/>
            <person name="Sanchez J."/>
        </authorList>
    </citation>
    <scope>NUCLEOTIDE SEQUENCE</scope>
</reference>
<dbReference type="Gene3D" id="3.90.20.20">
    <property type="match status" value="1"/>
</dbReference>
<evidence type="ECO:0000256" key="3">
    <source>
        <dbReference type="SAM" id="Coils"/>
    </source>
</evidence>
<proteinExistence type="inferred from homology"/>
<dbReference type="PANTHER" id="PTHR21237">
    <property type="entry name" value="GRPE PROTEIN"/>
    <property type="match status" value="1"/>
</dbReference>
<dbReference type="PRINTS" id="PR00773">
    <property type="entry name" value="GRPEPROTEIN"/>
</dbReference>